<evidence type="ECO:0000259" key="8">
    <source>
        <dbReference type="PROSITE" id="PS51900"/>
    </source>
</evidence>
<dbReference type="InterPro" id="IPR011010">
    <property type="entry name" value="DNA_brk_join_enz"/>
</dbReference>
<dbReference type="PROSITE" id="PS51900">
    <property type="entry name" value="CB"/>
    <property type="match status" value="1"/>
</dbReference>
<keyword evidence="10" id="KW-1185">Reference proteome</keyword>
<dbReference type="GO" id="GO:0015074">
    <property type="term" value="P:DNA integration"/>
    <property type="evidence" value="ECO:0007669"/>
    <property type="project" value="UniProtKB-KW"/>
</dbReference>
<evidence type="ECO:0000259" key="7">
    <source>
        <dbReference type="PROSITE" id="PS51898"/>
    </source>
</evidence>
<accession>A6G3M5</accession>
<evidence type="ECO:0000256" key="6">
    <source>
        <dbReference type="SAM" id="MobiDB-lite"/>
    </source>
</evidence>
<keyword evidence="2" id="KW-0229">DNA integration</keyword>
<dbReference type="PANTHER" id="PTHR30349:SF64">
    <property type="entry name" value="PROPHAGE INTEGRASE INTD-RELATED"/>
    <property type="match status" value="1"/>
</dbReference>
<dbReference type="GO" id="GO:0006310">
    <property type="term" value="P:DNA recombination"/>
    <property type="evidence" value="ECO:0007669"/>
    <property type="project" value="UniProtKB-KW"/>
</dbReference>
<dbReference type="Gene3D" id="1.10.150.130">
    <property type="match status" value="1"/>
</dbReference>
<dbReference type="InterPro" id="IPR013762">
    <property type="entry name" value="Integrase-like_cat_sf"/>
</dbReference>
<dbReference type="InterPro" id="IPR044068">
    <property type="entry name" value="CB"/>
</dbReference>
<dbReference type="STRING" id="391625.PPSIR1_21429"/>
<evidence type="ECO:0000313" key="10">
    <source>
        <dbReference type="Proteomes" id="UP000005801"/>
    </source>
</evidence>
<dbReference type="AlphaFoldDB" id="A6G3M5"/>
<organism evidence="9 10">
    <name type="scientific">Plesiocystis pacifica SIR-1</name>
    <dbReference type="NCBI Taxonomy" id="391625"/>
    <lineage>
        <taxon>Bacteria</taxon>
        <taxon>Pseudomonadati</taxon>
        <taxon>Myxococcota</taxon>
        <taxon>Polyangia</taxon>
        <taxon>Nannocystales</taxon>
        <taxon>Nannocystaceae</taxon>
        <taxon>Plesiocystis</taxon>
    </lineage>
</organism>
<feature type="domain" description="Core-binding (CB)" evidence="8">
    <location>
        <begin position="64"/>
        <end position="146"/>
    </location>
</feature>
<dbReference type="Proteomes" id="UP000005801">
    <property type="component" value="Unassembled WGS sequence"/>
</dbReference>
<dbReference type="InterPro" id="IPR050090">
    <property type="entry name" value="Tyrosine_recombinase_XerCD"/>
</dbReference>
<dbReference type="RefSeq" id="WP_006971324.1">
    <property type="nucleotide sequence ID" value="NZ_ABCS01000018.1"/>
</dbReference>
<sequence>MTRYIIDVQFQHPDGRIERIRRRSPVNTRRGAQQYEREVRSALLSGTYQKGDTTRQEPKQEPCPSFAQFASQFIDNYATVNNKPSSVRSKRSMLEHHLTPFFGKMRLSQIGPRQIERYKALKAKTLSAKTINNHLTTVRKMLVVASEWGYLEAVPSVKWMRAPKPEFRFLDFEEADRLLEGAKEEPMWWTMILVAMRTGLRQGELLGLRWCDVDLKSGRLVIRQAVAEGIVGTPKNHRQRELPLAESVHQALEAWRHRLGPLVFCQPDGTMLTKNMCKWPLIRAKRKAGIEALGWHDLRHTFASHLVMRGVPLRAVQELLGHSTIEMTMRYAHLSPKVLHSAVQSLDDEVAAQERHKKPPE</sequence>
<feature type="domain" description="Tyr recombinase" evidence="7">
    <location>
        <begin position="165"/>
        <end position="344"/>
    </location>
</feature>
<dbReference type="InterPro" id="IPR004107">
    <property type="entry name" value="Integrase_SAM-like_N"/>
</dbReference>
<dbReference type="InterPro" id="IPR002104">
    <property type="entry name" value="Integrase_catalytic"/>
</dbReference>
<proteinExistence type="inferred from homology"/>
<dbReference type="PANTHER" id="PTHR30349">
    <property type="entry name" value="PHAGE INTEGRASE-RELATED"/>
    <property type="match status" value="1"/>
</dbReference>
<comment type="similarity">
    <text evidence="1">Belongs to the 'phage' integrase family.</text>
</comment>
<dbReference type="PROSITE" id="PS51898">
    <property type="entry name" value="TYR_RECOMBINASE"/>
    <property type="match status" value="1"/>
</dbReference>
<dbReference type="Pfam" id="PF00589">
    <property type="entry name" value="Phage_integrase"/>
    <property type="match status" value="1"/>
</dbReference>
<evidence type="ECO:0000256" key="2">
    <source>
        <dbReference type="ARBA" id="ARBA00022908"/>
    </source>
</evidence>
<evidence type="ECO:0000256" key="3">
    <source>
        <dbReference type="ARBA" id="ARBA00023125"/>
    </source>
</evidence>
<keyword evidence="3 5" id="KW-0238">DNA-binding</keyword>
<comment type="caution">
    <text evidence="9">The sequence shown here is derived from an EMBL/GenBank/DDBJ whole genome shotgun (WGS) entry which is preliminary data.</text>
</comment>
<dbReference type="Pfam" id="PF14659">
    <property type="entry name" value="Phage_int_SAM_3"/>
    <property type="match status" value="1"/>
</dbReference>
<dbReference type="GO" id="GO:0003677">
    <property type="term" value="F:DNA binding"/>
    <property type="evidence" value="ECO:0007669"/>
    <property type="project" value="UniProtKB-UniRule"/>
</dbReference>
<reference evidence="9 10" key="1">
    <citation type="submission" date="2007-06" db="EMBL/GenBank/DDBJ databases">
        <authorList>
            <person name="Shimkets L."/>
            <person name="Ferriera S."/>
            <person name="Johnson J."/>
            <person name="Kravitz S."/>
            <person name="Beeson K."/>
            <person name="Sutton G."/>
            <person name="Rogers Y.-H."/>
            <person name="Friedman R."/>
            <person name="Frazier M."/>
            <person name="Venter J.C."/>
        </authorList>
    </citation>
    <scope>NUCLEOTIDE SEQUENCE [LARGE SCALE GENOMIC DNA]</scope>
    <source>
        <strain evidence="9 10">SIR-1</strain>
    </source>
</reference>
<dbReference type="SUPFAM" id="SSF56349">
    <property type="entry name" value="DNA breaking-rejoining enzymes"/>
    <property type="match status" value="1"/>
</dbReference>
<protein>
    <submittedName>
        <fullName evidence="9">Site-specific recombinase, phage integrase family protein</fullName>
    </submittedName>
</protein>
<evidence type="ECO:0000313" key="9">
    <source>
        <dbReference type="EMBL" id="EDM79632.1"/>
    </source>
</evidence>
<dbReference type="InterPro" id="IPR010998">
    <property type="entry name" value="Integrase_recombinase_N"/>
</dbReference>
<keyword evidence="4" id="KW-0233">DNA recombination</keyword>
<dbReference type="eggNOG" id="COG0582">
    <property type="taxonomic scope" value="Bacteria"/>
</dbReference>
<evidence type="ECO:0000256" key="5">
    <source>
        <dbReference type="PROSITE-ProRule" id="PRU01248"/>
    </source>
</evidence>
<name>A6G3M5_9BACT</name>
<gene>
    <name evidence="9" type="ORF">PPSIR1_21429</name>
</gene>
<evidence type="ECO:0000256" key="1">
    <source>
        <dbReference type="ARBA" id="ARBA00008857"/>
    </source>
</evidence>
<evidence type="ECO:0000256" key="4">
    <source>
        <dbReference type="ARBA" id="ARBA00023172"/>
    </source>
</evidence>
<dbReference type="Gene3D" id="1.10.443.10">
    <property type="entry name" value="Intergrase catalytic core"/>
    <property type="match status" value="1"/>
</dbReference>
<feature type="region of interest" description="Disordered" evidence="6">
    <location>
        <begin position="42"/>
        <end position="62"/>
    </location>
</feature>
<dbReference type="EMBL" id="ABCS01000018">
    <property type="protein sequence ID" value="EDM79632.1"/>
    <property type="molecule type" value="Genomic_DNA"/>
</dbReference>
<dbReference type="CDD" id="cd01189">
    <property type="entry name" value="INT_ICEBs1_C_like"/>
    <property type="match status" value="1"/>
</dbReference>